<accession>A0ABN8YLN1</accession>
<reference evidence="1" key="1">
    <citation type="submission" date="2023-04" db="EMBL/GenBank/DDBJ databases">
        <authorList>
            <consortium name="ELIXIR-Norway"/>
        </authorList>
    </citation>
    <scope>NUCLEOTIDE SEQUENCE [LARGE SCALE GENOMIC DNA]</scope>
</reference>
<evidence type="ECO:0000313" key="1">
    <source>
        <dbReference type="EMBL" id="CAI9162424.1"/>
    </source>
</evidence>
<organism evidence="1 2">
    <name type="scientific">Rangifer tarandus platyrhynchus</name>
    <name type="common">Svalbard reindeer</name>
    <dbReference type="NCBI Taxonomy" id="3082113"/>
    <lineage>
        <taxon>Eukaryota</taxon>
        <taxon>Metazoa</taxon>
        <taxon>Chordata</taxon>
        <taxon>Craniata</taxon>
        <taxon>Vertebrata</taxon>
        <taxon>Euteleostomi</taxon>
        <taxon>Mammalia</taxon>
        <taxon>Eutheria</taxon>
        <taxon>Laurasiatheria</taxon>
        <taxon>Artiodactyla</taxon>
        <taxon>Ruminantia</taxon>
        <taxon>Pecora</taxon>
        <taxon>Cervidae</taxon>
        <taxon>Odocoileinae</taxon>
        <taxon>Rangifer</taxon>
    </lineage>
</organism>
<dbReference type="EMBL" id="OX459956">
    <property type="protein sequence ID" value="CAI9162424.1"/>
    <property type="molecule type" value="Genomic_DNA"/>
</dbReference>
<keyword evidence="2" id="KW-1185">Reference proteome</keyword>
<name>A0ABN8YLN1_RANTA</name>
<evidence type="ECO:0000313" key="2">
    <source>
        <dbReference type="Proteomes" id="UP001176941"/>
    </source>
</evidence>
<dbReference type="Proteomes" id="UP001176941">
    <property type="component" value="Chromosome 20"/>
</dbReference>
<sequence length="164" mass="18300">MQEIQETWFLSLGQGRSLEKEMATHSSIFAWKIPWTEEPGGLQPMGLQSQTRLSTHTTPPPPSTFIPDQTLGLCRDYFWNLILRFLRSALEVLLVPAWEPGCLCFAALSWQGTGKQLVAMHLVCSWTGSHVITTSSPCHLQCGSLLSPSSKLRFTSLKEELGHC</sequence>
<protein>
    <submittedName>
        <fullName evidence="1">Uncharacterized protein</fullName>
    </submittedName>
</protein>
<gene>
    <name evidence="1" type="ORF">MRATA1EN1_LOCUS11386</name>
</gene>
<proteinExistence type="predicted"/>